<dbReference type="STRING" id="758793.BRPE64_ACDS16920"/>
<name>R4WWW4_9BURK</name>
<dbReference type="Proteomes" id="UP000013966">
    <property type="component" value="Chromosome 1"/>
</dbReference>
<keyword evidence="2" id="KW-1185">Reference proteome</keyword>
<reference evidence="1 2" key="2">
    <citation type="journal article" date="2018" name="Int. J. Syst. Evol. Microbiol.">
        <title>Burkholderia insecticola sp. nov., a gut symbiotic bacterium of the bean bug Riptortus pedestris.</title>
        <authorList>
            <person name="Takeshita K."/>
            <person name="Tamaki H."/>
            <person name="Ohbayashi T."/>
            <person name="Meng X.-Y."/>
            <person name="Sone T."/>
            <person name="Mitani Y."/>
            <person name="Peeters C."/>
            <person name="Kikuchi Y."/>
            <person name="Vandamme P."/>
        </authorList>
    </citation>
    <scope>NUCLEOTIDE SEQUENCE [LARGE SCALE GENOMIC DNA]</scope>
    <source>
        <strain evidence="1">RPE64</strain>
    </source>
</reference>
<protein>
    <submittedName>
        <fullName evidence="1">Uncharacterized protein</fullName>
    </submittedName>
</protein>
<dbReference type="EMBL" id="AP013058">
    <property type="protein sequence ID" value="BAN23446.1"/>
    <property type="molecule type" value="Genomic_DNA"/>
</dbReference>
<proteinExistence type="predicted"/>
<evidence type="ECO:0000313" key="1">
    <source>
        <dbReference type="EMBL" id="BAN23446.1"/>
    </source>
</evidence>
<dbReference type="KEGG" id="buo:BRPE64_ACDS16920"/>
<accession>R4WWW4</accession>
<evidence type="ECO:0000313" key="2">
    <source>
        <dbReference type="Proteomes" id="UP000013966"/>
    </source>
</evidence>
<gene>
    <name evidence="1" type="ORF">BRPE64_ACDS16920</name>
</gene>
<sequence>MAFAAMKPERGLAERFARARHVAQPRSKLAQNETKLYSPPASCRPARLLFYDVRAFPRHLEAPACEARAAGDSLHRRSTL</sequence>
<reference evidence="1 2" key="1">
    <citation type="journal article" date="2013" name="Genome Announc.">
        <title>Complete Genome Sequence of Burkholderia sp. Strain RPE64, Bacterial Symbiont of the Bean Bug Riptortus pedestris.</title>
        <authorList>
            <person name="Shibata T.F."/>
            <person name="Maeda T."/>
            <person name="Nikoh N."/>
            <person name="Yamaguchi K."/>
            <person name="Oshima K."/>
            <person name="Hattori M."/>
            <person name="Nishiyama T."/>
            <person name="Hasebe M."/>
            <person name="Fukatsu T."/>
            <person name="Kikuchi Y."/>
            <person name="Shigenobu S."/>
        </authorList>
    </citation>
    <scope>NUCLEOTIDE SEQUENCE [LARGE SCALE GENOMIC DNA]</scope>
</reference>
<organism evidence="1 2">
    <name type="scientific">Caballeronia insecticola</name>
    <dbReference type="NCBI Taxonomy" id="758793"/>
    <lineage>
        <taxon>Bacteria</taxon>
        <taxon>Pseudomonadati</taxon>
        <taxon>Pseudomonadota</taxon>
        <taxon>Betaproteobacteria</taxon>
        <taxon>Burkholderiales</taxon>
        <taxon>Burkholderiaceae</taxon>
        <taxon>Caballeronia</taxon>
    </lineage>
</organism>
<dbReference type="AlphaFoldDB" id="R4WWW4"/>
<dbReference type="HOGENOM" id="CLU_2582931_0_0_4"/>